<evidence type="ECO:0000313" key="6">
    <source>
        <dbReference type="Proteomes" id="UP000190962"/>
    </source>
</evidence>
<gene>
    <name evidence="5" type="ORF">BOV88_13135</name>
</gene>
<dbReference type="InterPro" id="IPR012312">
    <property type="entry name" value="Hemerythrin-like"/>
</dbReference>
<feature type="domain" description="Hemerythrin-like" evidence="4">
    <location>
        <begin position="13"/>
        <end position="129"/>
    </location>
</feature>
<dbReference type="RefSeq" id="WP_179115903.1">
    <property type="nucleotide sequence ID" value="NZ_MPNX01000034.1"/>
</dbReference>
<evidence type="ECO:0000256" key="2">
    <source>
        <dbReference type="ARBA" id="ARBA00022723"/>
    </source>
</evidence>
<dbReference type="NCBIfam" id="TIGR02481">
    <property type="entry name" value="hemeryth_dom"/>
    <property type="match status" value="1"/>
</dbReference>
<organism evidence="5 6">
    <name type="scientific">Solemya velum gill symbiont</name>
    <dbReference type="NCBI Taxonomy" id="2340"/>
    <lineage>
        <taxon>Bacteria</taxon>
        <taxon>Pseudomonadati</taxon>
        <taxon>Pseudomonadota</taxon>
        <taxon>Gammaproteobacteria</taxon>
        <taxon>sulfur-oxidizing symbionts</taxon>
    </lineage>
</organism>
<evidence type="ECO:0000256" key="3">
    <source>
        <dbReference type="ARBA" id="ARBA00023004"/>
    </source>
</evidence>
<comment type="caution">
    <text evidence="5">The sequence shown here is derived from an EMBL/GenBank/DDBJ whole genome shotgun (WGS) entry which is preliminary data.</text>
</comment>
<dbReference type="SUPFAM" id="SSF47188">
    <property type="entry name" value="Hemerythrin-like"/>
    <property type="match status" value="1"/>
</dbReference>
<dbReference type="AlphaFoldDB" id="A0A1T2CGA8"/>
<keyword evidence="2" id="KW-0479">Metal-binding</keyword>
<dbReference type="PANTHER" id="PTHR37164:SF1">
    <property type="entry name" value="BACTERIOHEMERYTHRIN"/>
    <property type="match status" value="1"/>
</dbReference>
<dbReference type="InterPro" id="IPR050669">
    <property type="entry name" value="Hemerythrin"/>
</dbReference>
<keyword evidence="3" id="KW-0408">Iron</keyword>
<dbReference type="Proteomes" id="UP000190962">
    <property type="component" value="Unassembled WGS sequence"/>
</dbReference>
<sequence length="136" mass="16189">MNRVNWTDEYSVGVSKLDEQHQMIVTMINKLSANHEDGHQYEPDQEILSKMVEYAELHLKYEEMLMKKHGYPDFDQHKESHGDFIIALEHFSKDVVSGNKYKLSPLILEFLVDWWTNHILEEDMKFKPFFQEKGIS</sequence>
<dbReference type="Pfam" id="PF01814">
    <property type="entry name" value="Hemerythrin"/>
    <property type="match status" value="1"/>
</dbReference>
<evidence type="ECO:0000313" key="5">
    <source>
        <dbReference type="EMBL" id="OOY33849.1"/>
    </source>
</evidence>
<accession>A0A1T2CGA8</accession>
<name>A0A1T2CGA8_SOVGS</name>
<dbReference type="PANTHER" id="PTHR37164">
    <property type="entry name" value="BACTERIOHEMERYTHRIN"/>
    <property type="match status" value="1"/>
</dbReference>
<evidence type="ECO:0000259" key="4">
    <source>
        <dbReference type="Pfam" id="PF01814"/>
    </source>
</evidence>
<dbReference type="CDD" id="cd12107">
    <property type="entry name" value="Hemerythrin"/>
    <property type="match status" value="1"/>
</dbReference>
<proteinExistence type="inferred from homology"/>
<dbReference type="InterPro" id="IPR012827">
    <property type="entry name" value="Hemerythrin_metal-bd"/>
</dbReference>
<comment type="similarity">
    <text evidence="1">Belongs to the hemerythrin family.</text>
</comment>
<dbReference type="Gene3D" id="1.20.120.50">
    <property type="entry name" value="Hemerythrin-like"/>
    <property type="match status" value="1"/>
</dbReference>
<reference evidence="5 6" key="1">
    <citation type="submission" date="2016-11" db="EMBL/GenBank/DDBJ databases">
        <title>Mixed transmission modes and dynamic genome evolution in an obligate animal-bacterial symbiosis.</title>
        <authorList>
            <person name="Russell S.L."/>
            <person name="Corbett-Detig R.B."/>
            <person name="Cavanaugh C.M."/>
        </authorList>
    </citation>
    <scope>NUCLEOTIDE SEQUENCE [LARGE SCALE GENOMIC DNA]</scope>
    <source>
        <strain evidence="5">MA-KB16</strain>
    </source>
</reference>
<evidence type="ECO:0000256" key="1">
    <source>
        <dbReference type="ARBA" id="ARBA00010587"/>
    </source>
</evidence>
<dbReference type="GO" id="GO:0046872">
    <property type="term" value="F:metal ion binding"/>
    <property type="evidence" value="ECO:0007669"/>
    <property type="project" value="UniProtKB-KW"/>
</dbReference>
<dbReference type="EMBL" id="MPNX01000034">
    <property type="protein sequence ID" value="OOY33849.1"/>
    <property type="molecule type" value="Genomic_DNA"/>
</dbReference>
<dbReference type="NCBIfam" id="NF033749">
    <property type="entry name" value="bact_hemeryth"/>
    <property type="match status" value="1"/>
</dbReference>
<protein>
    <recommendedName>
        <fullName evidence="4">Hemerythrin-like domain-containing protein</fullName>
    </recommendedName>
</protein>
<dbReference type="InterPro" id="IPR035938">
    <property type="entry name" value="Hemerythrin-like_sf"/>
</dbReference>